<proteinExistence type="predicted"/>
<sequence>MGNAFSRVKRKIRSIMVTESKTMRLEESDPTTVITHKLQDTEDLVQRYKGLFKQQRFSDIILRVGDERYHAHRFILITASSVFEAMLSQSRWKEARQPEVFLMEEDECIPQFEQFLGYLYSGEAVLKTMTVLPLLLLADKYEVACLRRSCLQFMMEHIVQSPDTNRALTWYQYAQMTGQSELRDKCLSFIVSNFDTVMQAPDWPCMVLQELTGFLASSDMVVLSESELWGQVETWLLHQNNKDCLEDNLREVLSHIRFTMMPPKLLVLVEKSSLYVDHKQLFAEKLNQAFRRHSLALEDEEPAMGDAPLFQSQREEYRSYTSDDYLLSHKFSLPGYVNINKIDTRISLDCQARRKFVSSSRVKVDDQTLFSVYFFPRGYFTTLTIYGSYMGRQTNDVTLKVIRRRPDLEPMKVDVTLMLTGKKNDMKYAAFTHTWTTIFTKDNHTLSVDKFLLVDKLMEENSPYLVDGALQGTIFLKIQDVGSHLVEAKDKE</sequence>
<dbReference type="AlphaFoldDB" id="A0AAN9BN00"/>
<dbReference type="PROSITE" id="PS50097">
    <property type="entry name" value="BTB"/>
    <property type="match status" value="1"/>
</dbReference>
<dbReference type="Pfam" id="PF23651">
    <property type="entry name" value="TRAF_BTBD17"/>
    <property type="match status" value="1"/>
</dbReference>
<keyword evidence="3" id="KW-1185">Reference proteome</keyword>
<dbReference type="InterPro" id="IPR000210">
    <property type="entry name" value="BTB/POZ_dom"/>
</dbReference>
<feature type="domain" description="BTB" evidence="1">
    <location>
        <begin position="58"/>
        <end position="128"/>
    </location>
</feature>
<dbReference type="Proteomes" id="UP001374579">
    <property type="component" value="Unassembled WGS sequence"/>
</dbReference>
<evidence type="ECO:0000259" key="1">
    <source>
        <dbReference type="PROSITE" id="PS50097"/>
    </source>
</evidence>
<gene>
    <name evidence="2" type="ORF">V1264_015815</name>
</gene>
<evidence type="ECO:0000313" key="3">
    <source>
        <dbReference type="Proteomes" id="UP001374579"/>
    </source>
</evidence>
<dbReference type="PANTHER" id="PTHR24410:SF41">
    <property type="entry name" value="HL07962P"/>
    <property type="match status" value="1"/>
</dbReference>
<dbReference type="InterPro" id="IPR051481">
    <property type="entry name" value="BTB-POZ/Galectin-3-binding"/>
</dbReference>
<dbReference type="Pfam" id="PF07707">
    <property type="entry name" value="BACK"/>
    <property type="match status" value="1"/>
</dbReference>
<dbReference type="InterPro" id="IPR011333">
    <property type="entry name" value="SKP1/BTB/POZ_sf"/>
</dbReference>
<dbReference type="SMART" id="SM00875">
    <property type="entry name" value="BACK"/>
    <property type="match status" value="1"/>
</dbReference>
<dbReference type="Pfam" id="PF00651">
    <property type="entry name" value="BTB"/>
    <property type="match status" value="1"/>
</dbReference>
<reference evidence="2 3" key="1">
    <citation type="submission" date="2024-02" db="EMBL/GenBank/DDBJ databases">
        <title>Chromosome-scale genome assembly of the rough periwinkle Littorina saxatilis.</title>
        <authorList>
            <person name="De Jode A."/>
            <person name="Faria R."/>
            <person name="Formenti G."/>
            <person name="Sims Y."/>
            <person name="Smith T.P."/>
            <person name="Tracey A."/>
            <person name="Wood J.M.D."/>
            <person name="Zagrodzka Z.B."/>
            <person name="Johannesson K."/>
            <person name="Butlin R.K."/>
            <person name="Leder E.H."/>
        </authorList>
    </citation>
    <scope>NUCLEOTIDE SEQUENCE [LARGE SCALE GENOMIC DNA]</scope>
    <source>
        <strain evidence="2">Snail1</strain>
        <tissue evidence="2">Muscle</tissue>
    </source>
</reference>
<dbReference type="PANTHER" id="PTHR24410">
    <property type="entry name" value="HL07962P-RELATED"/>
    <property type="match status" value="1"/>
</dbReference>
<dbReference type="SUPFAM" id="SSF54695">
    <property type="entry name" value="POZ domain"/>
    <property type="match status" value="1"/>
</dbReference>
<dbReference type="InterPro" id="IPR011705">
    <property type="entry name" value="BACK"/>
</dbReference>
<organism evidence="2 3">
    <name type="scientific">Littorina saxatilis</name>
    <dbReference type="NCBI Taxonomy" id="31220"/>
    <lineage>
        <taxon>Eukaryota</taxon>
        <taxon>Metazoa</taxon>
        <taxon>Spiralia</taxon>
        <taxon>Lophotrochozoa</taxon>
        <taxon>Mollusca</taxon>
        <taxon>Gastropoda</taxon>
        <taxon>Caenogastropoda</taxon>
        <taxon>Littorinimorpha</taxon>
        <taxon>Littorinoidea</taxon>
        <taxon>Littorinidae</taxon>
        <taxon>Littorina</taxon>
    </lineage>
</organism>
<dbReference type="Gene3D" id="3.30.710.10">
    <property type="entry name" value="Potassium Channel Kv1.1, Chain A"/>
    <property type="match status" value="1"/>
</dbReference>
<dbReference type="EMBL" id="JBAMIC010000004">
    <property type="protein sequence ID" value="KAK7108009.1"/>
    <property type="molecule type" value="Genomic_DNA"/>
</dbReference>
<dbReference type="Gene3D" id="1.25.40.420">
    <property type="match status" value="1"/>
</dbReference>
<accession>A0AAN9BN00</accession>
<dbReference type="SMART" id="SM00225">
    <property type="entry name" value="BTB"/>
    <property type="match status" value="1"/>
</dbReference>
<dbReference type="InterPro" id="IPR056184">
    <property type="entry name" value="TRAF_BTBD17"/>
</dbReference>
<evidence type="ECO:0000313" key="2">
    <source>
        <dbReference type="EMBL" id="KAK7108009.1"/>
    </source>
</evidence>
<name>A0AAN9BN00_9CAEN</name>
<dbReference type="CDD" id="cd18493">
    <property type="entry name" value="BACK_BTBD17"/>
    <property type="match status" value="1"/>
</dbReference>
<comment type="caution">
    <text evidence="2">The sequence shown here is derived from an EMBL/GenBank/DDBJ whole genome shotgun (WGS) entry which is preliminary data.</text>
</comment>
<protein>
    <recommendedName>
        <fullName evidence="1">BTB domain-containing protein</fullName>
    </recommendedName>
</protein>